<protein>
    <submittedName>
        <fullName evidence="1">Uncharacterized protein</fullName>
    </submittedName>
</protein>
<dbReference type="EMBL" id="QSQP01000033">
    <property type="protein sequence ID" value="RGK38859.1"/>
    <property type="molecule type" value="Genomic_DNA"/>
</dbReference>
<sequence length="59" mass="6743">MDEKGLASFWDLGNSLRRGDENSIGEKEHGTKVFFSSRKIEVITVKDEKKYHAVMNEPS</sequence>
<comment type="caution">
    <text evidence="1">The sequence shown here is derived from an EMBL/GenBank/DDBJ whole genome shotgun (WGS) entry which is preliminary data.</text>
</comment>
<dbReference type="Proteomes" id="UP000261052">
    <property type="component" value="Unassembled WGS sequence"/>
</dbReference>
<reference evidence="1 2" key="1">
    <citation type="submission" date="2018-08" db="EMBL/GenBank/DDBJ databases">
        <title>A genome reference for cultivated species of the human gut microbiota.</title>
        <authorList>
            <person name="Zou Y."/>
            <person name="Xue W."/>
            <person name="Luo G."/>
        </authorList>
    </citation>
    <scope>NUCLEOTIDE SEQUENCE [LARGE SCALE GENOMIC DNA]</scope>
    <source>
        <strain evidence="1 2">TF11-15AC</strain>
    </source>
</reference>
<accession>A0A3E4LN21</accession>
<evidence type="ECO:0000313" key="2">
    <source>
        <dbReference type="Proteomes" id="UP000261052"/>
    </source>
</evidence>
<proteinExistence type="predicted"/>
<dbReference type="RefSeq" id="WP_117686821.1">
    <property type="nucleotide sequence ID" value="NZ_QSQP01000033.1"/>
</dbReference>
<dbReference type="AlphaFoldDB" id="A0A3E4LN21"/>
<organism evidence="1 2">
    <name type="scientific">Agathobacter rectalis</name>
    <dbReference type="NCBI Taxonomy" id="39491"/>
    <lineage>
        <taxon>Bacteria</taxon>
        <taxon>Bacillati</taxon>
        <taxon>Bacillota</taxon>
        <taxon>Clostridia</taxon>
        <taxon>Lachnospirales</taxon>
        <taxon>Lachnospiraceae</taxon>
        <taxon>Agathobacter</taxon>
    </lineage>
</organism>
<evidence type="ECO:0000313" key="1">
    <source>
        <dbReference type="EMBL" id="RGK38859.1"/>
    </source>
</evidence>
<name>A0A3E4LN21_9FIRM</name>
<gene>
    <name evidence="1" type="ORF">DXD13_15195</name>
</gene>